<dbReference type="AlphaFoldDB" id="A0A1H5W951"/>
<proteinExistence type="predicted"/>
<gene>
    <name evidence="1" type="ORF">SAMN05421819_1486</name>
</gene>
<keyword evidence="2" id="KW-1185">Reference proteome</keyword>
<name>A0A1H5W951_9BACT</name>
<accession>A0A1H5W951</accession>
<dbReference type="Proteomes" id="UP000236728">
    <property type="component" value="Unassembled WGS sequence"/>
</dbReference>
<dbReference type="OrthoDB" id="123107at2"/>
<dbReference type="RefSeq" id="WP_103932411.1">
    <property type="nucleotide sequence ID" value="NZ_FNVA01000002.1"/>
</dbReference>
<dbReference type="GO" id="GO:0006355">
    <property type="term" value="P:regulation of DNA-templated transcription"/>
    <property type="evidence" value="ECO:0007669"/>
    <property type="project" value="InterPro"/>
</dbReference>
<dbReference type="EMBL" id="FNVA01000002">
    <property type="protein sequence ID" value="SEF95994.1"/>
    <property type="molecule type" value="Genomic_DNA"/>
</dbReference>
<protein>
    <submittedName>
        <fullName evidence="1">Uncharacterized protein</fullName>
    </submittedName>
</protein>
<reference evidence="1 2" key="1">
    <citation type="submission" date="2016-10" db="EMBL/GenBank/DDBJ databases">
        <authorList>
            <person name="de Groot N.N."/>
        </authorList>
    </citation>
    <scope>NUCLEOTIDE SEQUENCE [LARGE SCALE GENOMIC DNA]</scope>
    <source>
        <strain evidence="1 2">DSM 22489</strain>
    </source>
</reference>
<organism evidence="1 2">
    <name type="scientific">Bryocella elongata</name>
    <dbReference type="NCBI Taxonomy" id="863522"/>
    <lineage>
        <taxon>Bacteria</taxon>
        <taxon>Pseudomonadati</taxon>
        <taxon>Acidobacteriota</taxon>
        <taxon>Terriglobia</taxon>
        <taxon>Terriglobales</taxon>
        <taxon>Acidobacteriaceae</taxon>
        <taxon>Bryocella</taxon>
    </lineage>
</organism>
<sequence>MKTTRKNAVPSADDIAKLADEGHSVSKHFTNRGKMMPPMLPIQRVNVDFTEPMLKELDREARELNISRQAVIKTLLRRALDERNLAGRREVSR</sequence>
<evidence type="ECO:0000313" key="1">
    <source>
        <dbReference type="EMBL" id="SEF95994.1"/>
    </source>
</evidence>
<evidence type="ECO:0000313" key="2">
    <source>
        <dbReference type="Proteomes" id="UP000236728"/>
    </source>
</evidence>